<organism evidence="2 3">
    <name type="scientific">Vibrio syngnathi</name>
    <dbReference type="NCBI Taxonomy" id="3034029"/>
    <lineage>
        <taxon>Bacteria</taxon>
        <taxon>Pseudomonadati</taxon>
        <taxon>Pseudomonadota</taxon>
        <taxon>Gammaproteobacteria</taxon>
        <taxon>Vibrionales</taxon>
        <taxon>Vibrionaceae</taxon>
        <taxon>Vibrio</taxon>
    </lineage>
</organism>
<dbReference type="EMBL" id="CP017916">
    <property type="protein sequence ID" value="ARP38465.1"/>
    <property type="molecule type" value="Genomic_DNA"/>
</dbReference>
<evidence type="ECO:0000313" key="3">
    <source>
        <dbReference type="Proteomes" id="UP000194136"/>
    </source>
</evidence>
<feature type="chain" id="PRO_5041199767" description="Alpha/beta hydrolase" evidence="1">
    <location>
        <begin position="19"/>
        <end position="464"/>
    </location>
</feature>
<evidence type="ECO:0000256" key="1">
    <source>
        <dbReference type="SAM" id="SignalP"/>
    </source>
</evidence>
<reference evidence="2 3" key="1">
    <citation type="submission" date="2016-10" db="EMBL/GenBank/DDBJ databases">
        <title>The High Quality Genome of Vibrio splendidus K08M4.</title>
        <authorList>
            <person name="Wendling C."/>
            <person name="Chibani C.M."/>
            <person name="Hertel R."/>
            <person name="Sproer C."/>
            <person name="Bunk B."/>
            <person name="Overmann J."/>
            <person name="Roth O."/>
            <person name="Liesegang H."/>
        </authorList>
    </citation>
    <scope>NUCLEOTIDE SEQUENCE [LARGE SCALE GENOMIC DNA]</scope>
    <source>
        <strain evidence="2 3">K08M4</strain>
    </source>
</reference>
<dbReference type="KEGG" id="vsy:K08M4_17100"/>
<dbReference type="Proteomes" id="UP000194136">
    <property type="component" value="Chromosome 1"/>
</dbReference>
<evidence type="ECO:0008006" key="4">
    <source>
        <dbReference type="Google" id="ProtNLM"/>
    </source>
</evidence>
<sequence>MKTSILSAVLLITLTGCGSGGSSTSAKKPAVKPTQKPTVFISKCSQPLQGDTALTFKIKGTIASVNGVACSGSPKAFDDMMKAHPNTKTLNFIDMGGSMNDDANIQLAYKVRAKKLDTYISSIGHVASGGTDLFVAGVKRTVEPGARLGVHSWAEGSLQGASLPVGHSQHKPYIDYYKKMGLPDPSGFYWFTLKAAPANGMHYMTPAEVSKYGLASVITSVTKDQRANYTPNNALLSNGLLDVSSDTITALSVENHVRRAVYVLDHVSTLLFKQFNVSNRDELITHIKLNGTLDPVTKTYVLKASLQKPTAFYNPKTDTIHSLYNSSSKYSIPAKPLIESGLTIENYGVEKTNTSVNIELNVKSIKVTVGDEDFSFIKEPSKNDISHCKLVRASVINVGVPVSTLVSVSNCLESRLQGDVVQLVNYERTSKKPMQSGSATTVTKSVTKTSNFELNAKQSTLITK</sequence>
<gene>
    <name evidence="2" type="ORF">K08M4_17100</name>
</gene>
<proteinExistence type="predicted"/>
<feature type="signal peptide" evidence="1">
    <location>
        <begin position="1"/>
        <end position="18"/>
    </location>
</feature>
<dbReference type="SUPFAM" id="SSF52096">
    <property type="entry name" value="ClpP/crotonase"/>
    <property type="match status" value="1"/>
</dbReference>
<evidence type="ECO:0000313" key="2">
    <source>
        <dbReference type="EMBL" id="ARP38465.1"/>
    </source>
</evidence>
<keyword evidence="1" id="KW-0732">Signal</keyword>
<keyword evidence="3" id="KW-1185">Reference proteome</keyword>
<protein>
    <recommendedName>
        <fullName evidence="4">Alpha/beta hydrolase</fullName>
    </recommendedName>
</protein>
<dbReference type="InterPro" id="IPR029045">
    <property type="entry name" value="ClpP/crotonase-like_dom_sf"/>
</dbReference>
<dbReference type="AlphaFoldDB" id="A0AA34TP47"/>
<accession>A0AA34TP47</accession>
<name>A0AA34TP47_9VIBR</name>
<dbReference type="RefSeq" id="WP_086049576.1">
    <property type="nucleotide sequence ID" value="NZ_CP017916.1"/>
</dbReference>
<dbReference type="PROSITE" id="PS51257">
    <property type="entry name" value="PROKAR_LIPOPROTEIN"/>
    <property type="match status" value="1"/>
</dbReference>